<reference evidence="2" key="1">
    <citation type="journal article" date="2020" name="Stud. Mycol.">
        <title>101 Dothideomycetes genomes: a test case for predicting lifestyles and emergence of pathogens.</title>
        <authorList>
            <person name="Haridas S."/>
            <person name="Albert R."/>
            <person name="Binder M."/>
            <person name="Bloem J."/>
            <person name="Labutti K."/>
            <person name="Salamov A."/>
            <person name="Andreopoulos B."/>
            <person name="Baker S."/>
            <person name="Barry K."/>
            <person name="Bills G."/>
            <person name="Bluhm B."/>
            <person name="Cannon C."/>
            <person name="Castanera R."/>
            <person name="Culley D."/>
            <person name="Daum C."/>
            <person name="Ezra D."/>
            <person name="Gonzalez J."/>
            <person name="Henrissat B."/>
            <person name="Kuo A."/>
            <person name="Liang C."/>
            <person name="Lipzen A."/>
            <person name="Lutzoni F."/>
            <person name="Magnuson J."/>
            <person name="Mondo S."/>
            <person name="Nolan M."/>
            <person name="Ohm R."/>
            <person name="Pangilinan J."/>
            <person name="Park H.-J."/>
            <person name="Ramirez L."/>
            <person name="Alfaro M."/>
            <person name="Sun H."/>
            <person name="Tritt A."/>
            <person name="Yoshinaga Y."/>
            <person name="Zwiers L.-H."/>
            <person name="Turgeon B."/>
            <person name="Goodwin S."/>
            <person name="Spatafora J."/>
            <person name="Crous P."/>
            <person name="Grigoriev I."/>
        </authorList>
    </citation>
    <scope>NUCLEOTIDE SEQUENCE</scope>
    <source>
        <strain evidence="2">CBS 125425</strain>
    </source>
</reference>
<organism evidence="2 3">
    <name type="scientific">Polyplosphaeria fusca</name>
    <dbReference type="NCBI Taxonomy" id="682080"/>
    <lineage>
        <taxon>Eukaryota</taxon>
        <taxon>Fungi</taxon>
        <taxon>Dikarya</taxon>
        <taxon>Ascomycota</taxon>
        <taxon>Pezizomycotina</taxon>
        <taxon>Dothideomycetes</taxon>
        <taxon>Pleosporomycetidae</taxon>
        <taxon>Pleosporales</taxon>
        <taxon>Tetraplosphaeriaceae</taxon>
        <taxon>Polyplosphaeria</taxon>
    </lineage>
</organism>
<dbReference type="EMBL" id="ML996153">
    <property type="protein sequence ID" value="KAF2734039.1"/>
    <property type="molecule type" value="Genomic_DNA"/>
</dbReference>
<dbReference type="Pfam" id="PF06985">
    <property type="entry name" value="HET"/>
    <property type="match status" value="1"/>
</dbReference>
<feature type="domain" description="Heterokaryon incompatibility" evidence="1">
    <location>
        <begin position="104"/>
        <end position="196"/>
    </location>
</feature>
<keyword evidence="3" id="KW-1185">Reference proteome</keyword>
<evidence type="ECO:0000259" key="1">
    <source>
        <dbReference type="Pfam" id="PF06985"/>
    </source>
</evidence>
<name>A0A9P4V101_9PLEO</name>
<proteinExistence type="predicted"/>
<gene>
    <name evidence="2" type="ORF">EJ04DRAFT_603974</name>
</gene>
<dbReference type="Proteomes" id="UP000799444">
    <property type="component" value="Unassembled WGS sequence"/>
</dbReference>
<dbReference type="PANTHER" id="PTHR33112:SF1">
    <property type="entry name" value="HETEROKARYON INCOMPATIBILITY DOMAIN-CONTAINING PROTEIN"/>
    <property type="match status" value="1"/>
</dbReference>
<comment type="caution">
    <text evidence="2">The sequence shown here is derived from an EMBL/GenBank/DDBJ whole genome shotgun (WGS) entry which is preliminary data.</text>
</comment>
<evidence type="ECO:0000313" key="3">
    <source>
        <dbReference type="Proteomes" id="UP000799444"/>
    </source>
</evidence>
<dbReference type="PANTHER" id="PTHR33112">
    <property type="entry name" value="DOMAIN PROTEIN, PUTATIVE-RELATED"/>
    <property type="match status" value="1"/>
</dbReference>
<dbReference type="InterPro" id="IPR010730">
    <property type="entry name" value="HET"/>
</dbReference>
<accession>A0A9P4V101</accession>
<protein>
    <recommendedName>
        <fullName evidence="1">Heterokaryon incompatibility domain-containing protein</fullName>
    </recommendedName>
</protein>
<evidence type="ECO:0000313" key="2">
    <source>
        <dbReference type="EMBL" id="KAF2734039.1"/>
    </source>
</evidence>
<sequence length="586" mass="65926">MDIIPLFPSSQTSSSGIIIDEHWIDTTRLKSWIHFCDSNHGGTCTGFQDRGGIGDAISLLLIDMVAECLVEAPVTERYFALSYVWGKPDPNAFVLETTVENLANRLCIVQNDKVHKARQIDAMGSIYSNAYCTIIAACGEDSHSGLPGVGNGSKPRSFLQSVLDFSIIGTQCLVLPKAWSTERSSVWNTRGWTFQEKIMSRRSLVFGPGPVTWRCQRCTWREDTTGDVEGTPRPLLGESLLDTFKQDPWPNLHAWMHLVLVYNRRTLSFESDRLRAISGIEAVLRSSFPGGFCYGLPEFFFDAALLWQPNKPMKRREMALDQNMTDYLPSWSWAGWHGSIDPKTVLFGMDYLHSSPTLTIHTTFTVSQLVTWTQIDLHGNRHTLQPQHTHFRQIASSPDHPLPPGWTLHQDPTTSQTHYYTHPAAHPHKFRYPIPIASGQTSPPNLPFPPYLTFTSTRATLTISSPLPSLDLCACLSVSLHVPTSPPLWAGMLRLNTPKSSIVPEGQACELVALSLGRVENASDESGFLEEWGHVEQQKSGAFYEFYNVVWVGREEGGWIVRRAVGRVERGVWERVRGEQEEFRMR</sequence>
<dbReference type="OrthoDB" id="5428863at2759"/>
<dbReference type="AlphaFoldDB" id="A0A9P4V101"/>